<reference evidence="2" key="1">
    <citation type="journal article" date="2013" name="Proc. Natl. Acad. Sci. U.S.A.">
        <title>Improving the coverage of the cyanobacterial phylum using diversity-driven genome sequencing.</title>
        <authorList>
            <person name="Shih P.M."/>
            <person name="Wu D."/>
            <person name="Latifi A."/>
            <person name="Axen S.D."/>
            <person name="Fewer D.P."/>
            <person name="Talla E."/>
            <person name="Calteau A."/>
            <person name="Cai F."/>
            <person name="Tandeau de Marsac N."/>
            <person name="Rippka R."/>
            <person name="Herdman M."/>
            <person name="Sivonen K."/>
            <person name="Coursin T."/>
            <person name="Laurent T."/>
            <person name="Goodwin L."/>
            <person name="Nolan M."/>
            <person name="Davenport K.W."/>
            <person name="Han C.S."/>
            <person name="Rubin E.M."/>
            <person name="Eisen J.A."/>
            <person name="Woyke T."/>
            <person name="Gugger M."/>
            <person name="Kerfeld C.A."/>
        </authorList>
    </citation>
    <scope>NUCLEOTIDE SEQUENCE [LARGE SCALE GENOMIC DNA]</scope>
    <source>
        <strain evidence="2">ATCC 27899 / PCC 7122</strain>
    </source>
</reference>
<proteinExistence type="predicted"/>
<evidence type="ECO:0000313" key="2">
    <source>
        <dbReference type="Proteomes" id="UP000010474"/>
    </source>
</evidence>
<sequence>MFPTVLDVLNISVFIFGESIKIINFDVLKCTIVENQSFNGVILCLFTKLLRDSI</sequence>
<dbReference type="AlphaFoldDB" id="K9ZMN6"/>
<dbReference type="HOGENOM" id="CLU_3039794_0_0_3"/>
<name>K9ZMN6_ANACC</name>
<dbReference type="EMBL" id="CP003659">
    <property type="protein sequence ID" value="AFZ60054.1"/>
    <property type="molecule type" value="Genomic_DNA"/>
</dbReference>
<accession>K9ZMN6</accession>
<protein>
    <submittedName>
        <fullName evidence="1">Uncharacterized protein</fullName>
    </submittedName>
</protein>
<dbReference type="KEGG" id="acy:Anacy_4708"/>
<dbReference type="Proteomes" id="UP000010474">
    <property type="component" value="Chromosome"/>
</dbReference>
<gene>
    <name evidence="1" type="ordered locus">Anacy_4708</name>
</gene>
<evidence type="ECO:0000313" key="1">
    <source>
        <dbReference type="EMBL" id="AFZ60054.1"/>
    </source>
</evidence>
<keyword evidence="2" id="KW-1185">Reference proteome</keyword>
<organism evidence="1 2">
    <name type="scientific">Anabaena cylindrica (strain ATCC 27899 / PCC 7122)</name>
    <dbReference type="NCBI Taxonomy" id="272123"/>
    <lineage>
        <taxon>Bacteria</taxon>
        <taxon>Bacillati</taxon>
        <taxon>Cyanobacteriota</taxon>
        <taxon>Cyanophyceae</taxon>
        <taxon>Nostocales</taxon>
        <taxon>Nostocaceae</taxon>
        <taxon>Anabaena</taxon>
    </lineage>
</organism>